<evidence type="ECO:0008006" key="4">
    <source>
        <dbReference type="Google" id="ProtNLM"/>
    </source>
</evidence>
<reference evidence="3" key="1">
    <citation type="journal article" date="2019" name="Int. J. Syst. Evol. Microbiol.">
        <title>The Global Catalogue of Microorganisms (GCM) 10K type strain sequencing project: providing services to taxonomists for standard genome sequencing and annotation.</title>
        <authorList>
            <consortium name="The Broad Institute Genomics Platform"/>
            <consortium name="The Broad Institute Genome Sequencing Center for Infectious Disease"/>
            <person name="Wu L."/>
            <person name="Ma J."/>
        </authorList>
    </citation>
    <scope>NUCLEOTIDE SEQUENCE [LARGE SCALE GENOMIC DNA]</scope>
    <source>
        <strain evidence="3">JCM 16902</strain>
    </source>
</reference>
<sequence length="528" mass="55955">MVGFAEYLGVGTRTVSKWEARGADIEPMPELQAVLDTALARADRASAERFRLLIQAGTAARAAAGRRRGTVEKSPSSPAPVAPVSPVTRAVGPGRSVRAARANQNLADAAGRVARTSVRDRTTVPGRIRPRRRPGAPSDLSPVAPVTGPIALGGAGVQGSPRGVAVHDWLTDPLVQLRAVDSVPEGGAPSVAPSLACAPPESWETSWQEARGQNATEPPGGLLAVGRSDVEAVQETVSFFSRVDQRRGGGHARTAVLQYLTSDVSAFLNGRFTDDSVRRQMFAAAGELACLAGWMSYDDAEHPTAQWAYSIAVKLAAEADDAPLAGFALRAMSRQVLDLGQPERALDLAAASVNGERYRRAVPRERALLCLGQARALAMAGDRQAATVAVKQAEAELASASASDIEPDRVFFVGEASLAHQSGCVLRDFGDLRGALEAFERAVQIRQRSKFARAHAITLGDLGDVQARLGRHDQAVVTWSQALDAMSGVRSARTRAIARRIRVMTASKPVRVEGSEELAARVEHYLAG</sequence>
<evidence type="ECO:0000313" key="3">
    <source>
        <dbReference type="Proteomes" id="UP001501074"/>
    </source>
</evidence>
<accession>A0ABP6ZU43</accession>
<feature type="region of interest" description="Disordered" evidence="1">
    <location>
        <begin position="62"/>
        <end position="144"/>
    </location>
</feature>
<dbReference type="Gene3D" id="1.25.40.10">
    <property type="entry name" value="Tetratricopeptide repeat domain"/>
    <property type="match status" value="1"/>
</dbReference>
<comment type="caution">
    <text evidence="2">The sequence shown here is derived from an EMBL/GenBank/DDBJ whole genome shotgun (WGS) entry which is preliminary data.</text>
</comment>
<dbReference type="InterPro" id="IPR011990">
    <property type="entry name" value="TPR-like_helical_dom_sf"/>
</dbReference>
<keyword evidence="3" id="KW-1185">Reference proteome</keyword>
<organism evidence="2 3">
    <name type="scientific">Kineosporia mesophila</name>
    <dbReference type="NCBI Taxonomy" id="566012"/>
    <lineage>
        <taxon>Bacteria</taxon>
        <taxon>Bacillati</taxon>
        <taxon>Actinomycetota</taxon>
        <taxon>Actinomycetes</taxon>
        <taxon>Kineosporiales</taxon>
        <taxon>Kineosporiaceae</taxon>
        <taxon>Kineosporia</taxon>
    </lineage>
</organism>
<dbReference type="Proteomes" id="UP001501074">
    <property type="component" value="Unassembled WGS sequence"/>
</dbReference>
<evidence type="ECO:0000313" key="2">
    <source>
        <dbReference type="EMBL" id="GAA3619250.1"/>
    </source>
</evidence>
<name>A0ABP6ZU43_9ACTN</name>
<dbReference type="EMBL" id="BAAAZO010000006">
    <property type="protein sequence ID" value="GAA3619250.1"/>
    <property type="molecule type" value="Genomic_DNA"/>
</dbReference>
<proteinExistence type="predicted"/>
<protein>
    <recommendedName>
        <fullName evidence="4">Tetratricopeptide repeat protein</fullName>
    </recommendedName>
</protein>
<evidence type="ECO:0000256" key="1">
    <source>
        <dbReference type="SAM" id="MobiDB-lite"/>
    </source>
</evidence>
<dbReference type="SUPFAM" id="SSF48452">
    <property type="entry name" value="TPR-like"/>
    <property type="match status" value="1"/>
</dbReference>
<feature type="compositionally biased region" description="Low complexity" evidence="1">
    <location>
        <begin position="99"/>
        <end position="110"/>
    </location>
</feature>
<gene>
    <name evidence="2" type="ORF">GCM10022223_40080</name>
</gene>
<dbReference type="Pfam" id="PF13424">
    <property type="entry name" value="TPR_12"/>
    <property type="match status" value="1"/>
</dbReference>